<comment type="subcellular location">
    <subcellularLocation>
        <location evidence="2">Cell inner membrane</location>
        <topology evidence="2">Multi-pass membrane protein</topology>
    </subcellularLocation>
    <subcellularLocation>
        <location evidence="11">Cell membrane</location>
        <topology evidence="11">Multi-pass membrane protein</topology>
    </subcellularLocation>
</comment>
<comment type="similarity">
    <text evidence="3 12">Belongs to the binding-protein-dependent transport system permease family. CysTW subfamily.</text>
</comment>
<evidence type="ECO:0000256" key="11">
    <source>
        <dbReference type="RuleBase" id="RU363032"/>
    </source>
</evidence>
<dbReference type="NCBIfam" id="NF006939">
    <property type="entry name" value="PRK09421.1"/>
    <property type="match status" value="1"/>
</dbReference>
<keyword evidence="6 12" id="KW-0500">Molybdenum</keyword>
<dbReference type="STRING" id="869213.GCA_000517085_04641"/>
<dbReference type="EMBL" id="BAMD01000102">
    <property type="protein sequence ID" value="GAF05631.1"/>
    <property type="molecule type" value="Genomic_DNA"/>
</dbReference>
<keyword evidence="7" id="KW-0997">Cell inner membrane</keyword>
<organism evidence="14 15">
    <name type="scientific">Saccharicrinis fermentans DSM 9555 = JCM 21142</name>
    <dbReference type="NCBI Taxonomy" id="869213"/>
    <lineage>
        <taxon>Bacteria</taxon>
        <taxon>Pseudomonadati</taxon>
        <taxon>Bacteroidota</taxon>
        <taxon>Bacteroidia</taxon>
        <taxon>Marinilabiliales</taxon>
        <taxon>Marinilabiliaceae</taxon>
        <taxon>Saccharicrinis</taxon>
    </lineage>
</organism>
<keyword evidence="4 11" id="KW-0813">Transport</keyword>
<evidence type="ECO:0000259" key="13">
    <source>
        <dbReference type="PROSITE" id="PS50928"/>
    </source>
</evidence>
<feature type="transmembrane region" description="Helical" evidence="11">
    <location>
        <begin position="53"/>
        <end position="74"/>
    </location>
</feature>
<feature type="transmembrane region" description="Helical" evidence="11">
    <location>
        <begin position="141"/>
        <end position="165"/>
    </location>
</feature>
<evidence type="ECO:0000256" key="1">
    <source>
        <dbReference type="ARBA" id="ARBA00002949"/>
    </source>
</evidence>
<dbReference type="GO" id="GO:0015098">
    <property type="term" value="F:molybdate ion transmembrane transporter activity"/>
    <property type="evidence" value="ECO:0007669"/>
    <property type="project" value="UniProtKB-UniRule"/>
</dbReference>
<evidence type="ECO:0000256" key="2">
    <source>
        <dbReference type="ARBA" id="ARBA00004429"/>
    </source>
</evidence>
<comment type="function">
    <text evidence="1 12">Part of the binding-protein-dependent transport system for molybdenum; probably responsible for the translocation of the substrate across the membrane.</text>
</comment>
<dbReference type="NCBIfam" id="TIGR02141">
    <property type="entry name" value="modB_ABC"/>
    <property type="match status" value="1"/>
</dbReference>
<dbReference type="Proteomes" id="UP000019402">
    <property type="component" value="Unassembled WGS sequence"/>
</dbReference>
<feature type="transmembrane region" description="Helical" evidence="11">
    <location>
        <begin position="94"/>
        <end position="112"/>
    </location>
</feature>
<dbReference type="PROSITE" id="PS50928">
    <property type="entry name" value="ABC_TM1"/>
    <property type="match status" value="1"/>
</dbReference>
<dbReference type="FunFam" id="1.10.3720.10:FF:000018">
    <property type="entry name" value="Molybdenum transport system permease"/>
    <property type="match status" value="1"/>
</dbReference>
<feature type="transmembrane region" description="Helical" evidence="11">
    <location>
        <begin position="21"/>
        <end position="41"/>
    </location>
</feature>
<dbReference type="InterPro" id="IPR000515">
    <property type="entry name" value="MetI-like"/>
</dbReference>
<dbReference type="eggNOG" id="COG4149">
    <property type="taxonomic scope" value="Bacteria"/>
</dbReference>
<feature type="domain" description="ABC transmembrane type-1" evidence="13">
    <location>
        <begin position="15"/>
        <end position="218"/>
    </location>
</feature>
<dbReference type="SUPFAM" id="SSF161098">
    <property type="entry name" value="MetI-like"/>
    <property type="match status" value="1"/>
</dbReference>
<dbReference type="CDD" id="cd06261">
    <property type="entry name" value="TM_PBP2"/>
    <property type="match status" value="1"/>
</dbReference>
<sequence>MYETMALSKAELQAVVLSVQVAFYCSLIALPLALTVGYVMARHHFWGKSVIESIIHLPLVMPPVTTGYLLLLILGSNGMIGGWFYDVFHIKLAFTFQASVIASLVVSFPLFVRSVRTAIEMVDPGLEEASRILGAGRFKTFFRITVPLSLPGIISGTILCFARSLGEFGATITFAGNIPGHTQTLPLAIYSYMQVPDGEHATFRLVLVSVSIALVAMVLSERMIKGMQKEK</sequence>
<feature type="transmembrane region" description="Helical" evidence="11">
    <location>
        <begin position="201"/>
        <end position="219"/>
    </location>
</feature>
<evidence type="ECO:0000256" key="10">
    <source>
        <dbReference type="ARBA" id="ARBA00023136"/>
    </source>
</evidence>
<evidence type="ECO:0000313" key="15">
    <source>
        <dbReference type="Proteomes" id="UP000019402"/>
    </source>
</evidence>
<evidence type="ECO:0000256" key="9">
    <source>
        <dbReference type="ARBA" id="ARBA00022989"/>
    </source>
</evidence>
<gene>
    <name evidence="14" type="ORF">JCM21142_104374</name>
</gene>
<comment type="caution">
    <text evidence="14">The sequence shown here is derived from an EMBL/GenBank/DDBJ whole genome shotgun (WGS) entry which is preliminary data.</text>
</comment>
<evidence type="ECO:0000256" key="3">
    <source>
        <dbReference type="ARBA" id="ARBA00007069"/>
    </source>
</evidence>
<dbReference type="Gene3D" id="1.10.3720.10">
    <property type="entry name" value="MetI-like"/>
    <property type="match status" value="1"/>
</dbReference>
<dbReference type="PANTHER" id="PTHR30183:SF3">
    <property type="entry name" value="MOLYBDENUM TRANSPORT SYSTEM PERMEASE PROTEIN MODB"/>
    <property type="match status" value="1"/>
</dbReference>
<evidence type="ECO:0000256" key="7">
    <source>
        <dbReference type="ARBA" id="ARBA00022519"/>
    </source>
</evidence>
<dbReference type="InterPro" id="IPR011867">
    <property type="entry name" value="ModB_ABC"/>
</dbReference>
<name>W7YLX1_9BACT</name>
<evidence type="ECO:0000256" key="12">
    <source>
        <dbReference type="RuleBase" id="RU365097"/>
    </source>
</evidence>
<protein>
    <recommendedName>
        <fullName evidence="12">Molybdenum transport system permease</fullName>
    </recommendedName>
</protein>
<keyword evidence="9 11" id="KW-1133">Transmembrane helix</keyword>
<keyword evidence="10 11" id="KW-0472">Membrane</keyword>
<proteinExistence type="inferred from homology"/>
<keyword evidence="5 12" id="KW-1003">Cell membrane</keyword>
<evidence type="ECO:0000256" key="8">
    <source>
        <dbReference type="ARBA" id="ARBA00022692"/>
    </source>
</evidence>
<dbReference type="PANTHER" id="PTHR30183">
    <property type="entry name" value="MOLYBDENUM TRANSPORT SYSTEM PERMEASE PROTEIN MODB"/>
    <property type="match status" value="1"/>
</dbReference>
<keyword evidence="8 11" id="KW-0812">Transmembrane</keyword>
<evidence type="ECO:0000256" key="5">
    <source>
        <dbReference type="ARBA" id="ARBA00022475"/>
    </source>
</evidence>
<evidence type="ECO:0000256" key="6">
    <source>
        <dbReference type="ARBA" id="ARBA00022505"/>
    </source>
</evidence>
<dbReference type="Pfam" id="PF00528">
    <property type="entry name" value="BPD_transp_1"/>
    <property type="match status" value="1"/>
</dbReference>
<reference evidence="14 15" key="1">
    <citation type="journal article" date="2014" name="Genome Announc.">
        <title>Draft Genome Sequence of Cytophaga fermentans JCM 21142T, a Facultative Anaerobe Isolated from Marine Mud.</title>
        <authorList>
            <person name="Starns D."/>
            <person name="Oshima K."/>
            <person name="Suda W."/>
            <person name="Iino T."/>
            <person name="Yuki M."/>
            <person name="Inoue J."/>
            <person name="Kitamura K."/>
            <person name="Iida T."/>
            <person name="Darby A."/>
            <person name="Hattori M."/>
            <person name="Ohkuma M."/>
        </authorList>
    </citation>
    <scope>NUCLEOTIDE SEQUENCE [LARGE SCALE GENOMIC DNA]</scope>
    <source>
        <strain evidence="14 15">JCM 21142</strain>
    </source>
</reference>
<dbReference type="AlphaFoldDB" id="W7YLX1"/>
<dbReference type="InterPro" id="IPR035906">
    <property type="entry name" value="MetI-like_sf"/>
</dbReference>
<dbReference type="GO" id="GO:0005886">
    <property type="term" value="C:plasma membrane"/>
    <property type="evidence" value="ECO:0007669"/>
    <property type="project" value="UniProtKB-SubCell"/>
</dbReference>
<dbReference type="RefSeq" id="WP_200871471.1">
    <property type="nucleotide sequence ID" value="NZ_BAMD01000102.1"/>
</dbReference>
<keyword evidence="15" id="KW-1185">Reference proteome</keyword>
<evidence type="ECO:0000313" key="14">
    <source>
        <dbReference type="EMBL" id="GAF05631.1"/>
    </source>
</evidence>
<evidence type="ECO:0000256" key="4">
    <source>
        <dbReference type="ARBA" id="ARBA00022448"/>
    </source>
</evidence>
<accession>W7YLX1</accession>